<reference evidence="1" key="1">
    <citation type="submission" date="2020-08" db="EMBL/GenBank/DDBJ databases">
        <title>Genome public.</title>
        <authorList>
            <person name="Liu C."/>
            <person name="Sun Q."/>
        </authorList>
    </citation>
    <scope>NUCLEOTIDE SEQUENCE</scope>
    <source>
        <strain evidence="1">NSJ-12</strain>
    </source>
</reference>
<dbReference type="RefSeq" id="WP_249333386.1">
    <property type="nucleotide sequence ID" value="NZ_JACRSY010000025.1"/>
</dbReference>
<dbReference type="EMBL" id="JACRSY010000025">
    <property type="protein sequence ID" value="MBC8580665.1"/>
    <property type="molecule type" value="Genomic_DNA"/>
</dbReference>
<gene>
    <name evidence="1" type="ORF">H8718_14175</name>
</gene>
<evidence type="ECO:0000313" key="1">
    <source>
        <dbReference type="EMBL" id="MBC8580665.1"/>
    </source>
</evidence>
<dbReference type="AlphaFoldDB" id="A0A926ELH3"/>
<protein>
    <submittedName>
        <fullName evidence="1">Uncharacterized protein</fullName>
    </submittedName>
</protein>
<proteinExistence type="predicted"/>
<keyword evidence="2" id="KW-1185">Reference proteome</keyword>
<organism evidence="1 2">
    <name type="scientific">Zhenhengia yiwuensis</name>
    <dbReference type="NCBI Taxonomy" id="2763666"/>
    <lineage>
        <taxon>Bacteria</taxon>
        <taxon>Bacillati</taxon>
        <taxon>Bacillota</taxon>
        <taxon>Clostridia</taxon>
        <taxon>Lachnospirales</taxon>
        <taxon>Lachnospiraceae</taxon>
        <taxon>Zhenhengia</taxon>
    </lineage>
</organism>
<sequence length="58" mass="6458">MPKTKKSKSSAEPITHIPILKSTKPIPDGTFIETEDKHDGYAAINTPRYGEEIDVDDM</sequence>
<accession>A0A926ELH3</accession>
<comment type="caution">
    <text evidence="1">The sequence shown here is derived from an EMBL/GenBank/DDBJ whole genome shotgun (WGS) entry which is preliminary data.</text>
</comment>
<dbReference type="Proteomes" id="UP000655830">
    <property type="component" value="Unassembled WGS sequence"/>
</dbReference>
<name>A0A926ELH3_9FIRM</name>
<evidence type="ECO:0000313" key="2">
    <source>
        <dbReference type="Proteomes" id="UP000655830"/>
    </source>
</evidence>